<protein>
    <submittedName>
        <fullName evidence="9">Tannase/feruloyl esterase family alpha/beta hydrolase</fullName>
    </submittedName>
</protein>
<evidence type="ECO:0000313" key="10">
    <source>
        <dbReference type="Proteomes" id="UP000292554"/>
    </source>
</evidence>
<evidence type="ECO:0000256" key="8">
    <source>
        <dbReference type="SAM" id="SignalP"/>
    </source>
</evidence>
<keyword evidence="6" id="KW-0106">Calcium</keyword>
<evidence type="ECO:0000256" key="6">
    <source>
        <dbReference type="ARBA" id="ARBA00022837"/>
    </source>
</evidence>
<comment type="caution">
    <text evidence="9">The sequence shown here is derived from an EMBL/GenBank/DDBJ whole genome shotgun (WGS) entry which is preliminary data.</text>
</comment>
<dbReference type="GO" id="GO:0016787">
    <property type="term" value="F:hydrolase activity"/>
    <property type="evidence" value="ECO:0007669"/>
    <property type="project" value="UniProtKB-KW"/>
</dbReference>
<dbReference type="PROSITE" id="PS51257">
    <property type="entry name" value="PROKAR_LIPOPROTEIN"/>
    <property type="match status" value="1"/>
</dbReference>
<feature type="chain" id="PRO_5046524652" evidence="8">
    <location>
        <begin position="26"/>
        <end position="552"/>
    </location>
</feature>
<accession>A0ABY2AIH4</accession>
<name>A0ABY2AIH4_9GAMM</name>
<dbReference type="SUPFAM" id="SSF53474">
    <property type="entry name" value="alpha/beta-Hydrolases"/>
    <property type="match status" value="1"/>
</dbReference>
<evidence type="ECO:0000256" key="2">
    <source>
        <dbReference type="ARBA" id="ARBA00022487"/>
    </source>
</evidence>
<gene>
    <name evidence="9" type="ORF">EZV61_13815</name>
</gene>
<keyword evidence="3" id="KW-0479">Metal-binding</keyword>
<sequence length="552" mass="60267">MKRLKKQPSAIIAGGALLTTLLATSLVGCEPAKQSTKQPAKLADKNQSETRCQLAHMPTVNQVAYTAAEALPGYCLVTGTIEDEINFEVRLPEEWNGRFVMSGGGGFVGDVVNYVDAAFPGKHYATAGTDTGHRGHPLDASWAIDHPQRLENFGGRAVHLTTETAKQVIEHYYGKASDRNLFYGCSRGGGQGLIAAERYPHDYDLIIAGAPAYNWTHYLGGHFSMISNQMFPDPAQTSHALIGEEQWQLVHNAVMAQCASDLPIHKGLISEPWQCDFDVASLACSDDQDSDCLSEAQVKVLSLIYDGAYDSHGNLIAPGFYPGAEIAEAGVQRWLAGGTDALQLDNFQTSVTTSYSAPHTPNFSYAFGQGIMRDMVFNGSWERLAYDFDQLDQDTAKVAKQLNIAGTDLSEFRNAGGKLMMWTGLRDMAISPASTIKYYQHLVAQDPAVIDDVRLFLMPGVDHCSGGDGPFWVDFLNEAEQWLDTGDAPTEVLALGGNESDGFASRSKLCAYPDVLEYDGEGELLDPESYHCREVKYPPMFVSQDNVRGLVF</sequence>
<keyword evidence="2" id="KW-0719">Serine esterase</keyword>
<dbReference type="PANTHER" id="PTHR33938">
    <property type="entry name" value="FERULOYL ESTERASE B-RELATED"/>
    <property type="match status" value="1"/>
</dbReference>
<proteinExistence type="inferred from homology"/>
<reference evidence="9 10" key="1">
    <citation type="submission" date="2019-02" db="EMBL/GenBank/DDBJ databases">
        <title>Corallincola luteus sp. nov., a marine bacterium isolated from surface sediment of Bohai Sea in China.</title>
        <authorList>
            <person name="Ren Q."/>
        </authorList>
    </citation>
    <scope>NUCLEOTIDE SEQUENCE [LARGE SCALE GENOMIC DNA]</scope>
    <source>
        <strain evidence="9 10">DASS28</strain>
    </source>
</reference>
<keyword evidence="5 9" id="KW-0378">Hydrolase</keyword>
<keyword evidence="10" id="KW-1185">Reference proteome</keyword>
<evidence type="ECO:0000256" key="5">
    <source>
        <dbReference type="ARBA" id="ARBA00022801"/>
    </source>
</evidence>
<dbReference type="Proteomes" id="UP000292554">
    <property type="component" value="Unassembled WGS sequence"/>
</dbReference>
<dbReference type="Pfam" id="PF07519">
    <property type="entry name" value="Tannase"/>
    <property type="match status" value="1"/>
</dbReference>
<evidence type="ECO:0000256" key="4">
    <source>
        <dbReference type="ARBA" id="ARBA00022729"/>
    </source>
</evidence>
<keyword evidence="7" id="KW-1015">Disulfide bond</keyword>
<dbReference type="Gene3D" id="3.40.50.1820">
    <property type="entry name" value="alpha/beta hydrolase"/>
    <property type="match status" value="1"/>
</dbReference>
<keyword evidence="4 8" id="KW-0732">Signal</keyword>
<dbReference type="EMBL" id="SJXE01000007">
    <property type="protein sequence ID" value="TCI02429.1"/>
    <property type="molecule type" value="Genomic_DNA"/>
</dbReference>
<evidence type="ECO:0000256" key="7">
    <source>
        <dbReference type="ARBA" id="ARBA00023157"/>
    </source>
</evidence>
<comment type="similarity">
    <text evidence="1">Belongs to the tannase family.</text>
</comment>
<dbReference type="InterPro" id="IPR011118">
    <property type="entry name" value="Tannase/feruloyl_esterase"/>
</dbReference>
<organism evidence="9 10">
    <name type="scientific">Corallincola luteus</name>
    <dbReference type="NCBI Taxonomy" id="1775177"/>
    <lineage>
        <taxon>Bacteria</taxon>
        <taxon>Pseudomonadati</taxon>
        <taxon>Pseudomonadota</taxon>
        <taxon>Gammaproteobacteria</taxon>
        <taxon>Alteromonadales</taxon>
        <taxon>Psychromonadaceae</taxon>
        <taxon>Corallincola</taxon>
    </lineage>
</organism>
<feature type="signal peptide" evidence="8">
    <location>
        <begin position="1"/>
        <end position="25"/>
    </location>
</feature>
<dbReference type="InterPro" id="IPR029058">
    <property type="entry name" value="AB_hydrolase_fold"/>
</dbReference>
<evidence type="ECO:0000256" key="3">
    <source>
        <dbReference type="ARBA" id="ARBA00022723"/>
    </source>
</evidence>
<dbReference type="PANTHER" id="PTHR33938:SF15">
    <property type="entry name" value="FERULOYL ESTERASE B-RELATED"/>
    <property type="match status" value="1"/>
</dbReference>
<evidence type="ECO:0000313" key="9">
    <source>
        <dbReference type="EMBL" id="TCI02429.1"/>
    </source>
</evidence>
<dbReference type="RefSeq" id="WP_131416309.1">
    <property type="nucleotide sequence ID" value="NZ_SJXE01000007.1"/>
</dbReference>
<evidence type="ECO:0000256" key="1">
    <source>
        <dbReference type="ARBA" id="ARBA00006249"/>
    </source>
</evidence>